<sequence>MQVLYRFAPPGFTYEQYDKIVQLMDDAGWGSPEGRRYHVCYGESGALQVVDVWDSEQHLRAFYEALFPILHKVGVEATEPFYGQVHNIIEG</sequence>
<reference evidence="1" key="1">
    <citation type="submission" date="2020-10" db="EMBL/GenBank/DDBJ databases">
        <title>Sequencing the genomes of 1000 actinobacteria strains.</title>
        <authorList>
            <person name="Klenk H.-P."/>
        </authorList>
    </citation>
    <scope>NUCLEOTIDE SEQUENCE</scope>
    <source>
        <strain evidence="1">DSM 45354</strain>
    </source>
</reference>
<dbReference type="RefSeq" id="WP_192749083.1">
    <property type="nucleotide sequence ID" value="NZ_BAABJL010000126.1"/>
</dbReference>
<comment type="caution">
    <text evidence="1">The sequence shown here is derived from an EMBL/GenBank/DDBJ whole genome shotgun (WGS) entry which is preliminary data.</text>
</comment>
<name>A0A927MQ14_9ACTN</name>
<proteinExistence type="predicted"/>
<evidence type="ECO:0000313" key="2">
    <source>
        <dbReference type="Proteomes" id="UP000638648"/>
    </source>
</evidence>
<dbReference type="EMBL" id="JADBEM010000001">
    <property type="protein sequence ID" value="MBE1604569.1"/>
    <property type="molecule type" value="Genomic_DNA"/>
</dbReference>
<organism evidence="1 2">
    <name type="scientific">Actinopolymorpha pittospori</name>
    <dbReference type="NCBI Taxonomy" id="648752"/>
    <lineage>
        <taxon>Bacteria</taxon>
        <taxon>Bacillati</taxon>
        <taxon>Actinomycetota</taxon>
        <taxon>Actinomycetes</taxon>
        <taxon>Propionibacteriales</taxon>
        <taxon>Actinopolymorphaceae</taxon>
        <taxon>Actinopolymorpha</taxon>
    </lineage>
</organism>
<gene>
    <name evidence="1" type="ORF">HEB94_001417</name>
</gene>
<dbReference type="AlphaFoldDB" id="A0A927MQ14"/>
<accession>A0A927MQ14</accession>
<protein>
    <recommendedName>
        <fullName evidence="3">ABM domain-containing protein</fullName>
    </recommendedName>
</protein>
<evidence type="ECO:0008006" key="3">
    <source>
        <dbReference type="Google" id="ProtNLM"/>
    </source>
</evidence>
<evidence type="ECO:0000313" key="1">
    <source>
        <dbReference type="EMBL" id="MBE1604569.1"/>
    </source>
</evidence>
<keyword evidence="2" id="KW-1185">Reference proteome</keyword>
<dbReference type="Proteomes" id="UP000638648">
    <property type="component" value="Unassembled WGS sequence"/>
</dbReference>